<feature type="chain" id="PRO_5046611693" evidence="6">
    <location>
        <begin position="20"/>
        <end position="200"/>
    </location>
</feature>
<dbReference type="PROSITE" id="PS51352">
    <property type="entry name" value="THIOREDOXIN_2"/>
    <property type="match status" value="1"/>
</dbReference>
<evidence type="ECO:0000313" key="9">
    <source>
        <dbReference type="Proteomes" id="UP001501295"/>
    </source>
</evidence>
<dbReference type="InterPro" id="IPR013766">
    <property type="entry name" value="Thioredoxin_domain"/>
</dbReference>
<dbReference type="SUPFAM" id="SSF52833">
    <property type="entry name" value="Thioredoxin-like"/>
    <property type="match status" value="1"/>
</dbReference>
<evidence type="ECO:0000256" key="5">
    <source>
        <dbReference type="ARBA" id="ARBA00023284"/>
    </source>
</evidence>
<gene>
    <name evidence="8" type="ORF">GCM10025780_23090</name>
</gene>
<dbReference type="Proteomes" id="UP001501295">
    <property type="component" value="Unassembled WGS sequence"/>
</dbReference>
<evidence type="ECO:0000256" key="1">
    <source>
        <dbReference type="ARBA" id="ARBA00004196"/>
    </source>
</evidence>
<reference evidence="9" key="1">
    <citation type="journal article" date="2019" name="Int. J. Syst. Evol. Microbiol.">
        <title>The Global Catalogue of Microorganisms (GCM) 10K type strain sequencing project: providing services to taxonomists for standard genome sequencing and annotation.</title>
        <authorList>
            <consortium name="The Broad Institute Genomics Platform"/>
            <consortium name="The Broad Institute Genome Sequencing Center for Infectious Disease"/>
            <person name="Wu L."/>
            <person name="Ma J."/>
        </authorList>
    </citation>
    <scope>NUCLEOTIDE SEQUENCE [LARGE SCALE GENOMIC DNA]</scope>
    <source>
        <strain evidence="9">JCM 18956</strain>
    </source>
</reference>
<dbReference type="CDD" id="cd02966">
    <property type="entry name" value="TlpA_like_family"/>
    <property type="match status" value="1"/>
</dbReference>
<evidence type="ECO:0000256" key="3">
    <source>
        <dbReference type="ARBA" id="ARBA00022968"/>
    </source>
</evidence>
<keyword evidence="9" id="KW-1185">Reference proteome</keyword>
<evidence type="ECO:0000259" key="7">
    <source>
        <dbReference type="PROSITE" id="PS51352"/>
    </source>
</evidence>
<dbReference type="Pfam" id="PF08534">
    <property type="entry name" value="Redoxin"/>
    <property type="match status" value="1"/>
</dbReference>
<keyword evidence="5" id="KW-0676">Redox-active center</keyword>
<keyword evidence="3" id="KW-0812">Transmembrane</keyword>
<keyword evidence="3" id="KW-0735">Signal-anchor</keyword>
<feature type="signal peptide" evidence="6">
    <location>
        <begin position="1"/>
        <end position="19"/>
    </location>
</feature>
<evidence type="ECO:0000256" key="6">
    <source>
        <dbReference type="SAM" id="SignalP"/>
    </source>
</evidence>
<protein>
    <submittedName>
        <fullName evidence="8">TlpA disulfide reductase family protein</fullName>
    </submittedName>
</protein>
<dbReference type="Gene3D" id="3.40.30.10">
    <property type="entry name" value="Glutaredoxin"/>
    <property type="match status" value="1"/>
</dbReference>
<keyword evidence="6" id="KW-0732">Signal</keyword>
<dbReference type="PANTHER" id="PTHR42852:SF6">
    <property type="entry name" value="THIOL:DISULFIDE INTERCHANGE PROTEIN DSBE"/>
    <property type="match status" value="1"/>
</dbReference>
<organism evidence="8 9">
    <name type="scientific">Frondihabitans cladoniiphilus</name>
    <dbReference type="NCBI Taxonomy" id="715785"/>
    <lineage>
        <taxon>Bacteria</taxon>
        <taxon>Bacillati</taxon>
        <taxon>Actinomycetota</taxon>
        <taxon>Actinomycetes</taxon>
        <taxon>Micrococcales</taxon>
        <taxon>Microbacteriaceae</taxon>
        <taxon>Frondihabitans</taxon>
    </lineage>
</organism>
<evidence type="ECO:0000313" key="8">
    <source>
        <dbReference type="EMBL" id="GAA4677660.1"/>
    </source>
</evidence>
<dbReference type="PROSITE" id="PS51257">
    <property type="entry name" value="PROKAR_LIPOPROTEIN"/>
    <property type="match status" value="1"/>
</dbReference>
<accession>A0ABP8W066</accession>
<dbReference type="RefSeq" id="WP_345376029.1">
    <property type="nucleotide sequence ID" value="NZ_BAABLM010000004.1"/>
</dbReference>
<keyword evidence="4" id="KW-1015">Disulfide bond</keyword>
<dbReference type="EMBL" id="BAABLM010000004">
    <property type="protein sequence ID" value="GAA4677660.1"/>
    <property type="molecule type" value="Genomic_DNA"/>
</dbReference>
<sequence>MNKKNLVRVAVMAAVAAVALTGCTNNDSLIKQYGSGSNQNYISGDGTLTEIKPADRKDPVEFTTSLDTGATLKRSDYQGKVMVVNFWYASCPPCRLEAPDLESLSQKYDSQGVQFLGVNVRDQTDTAKAFERSFKISYPSVIDAADAKVQLAFSGQRGPNATPTTIVLDQKGRVAARVLGEVNKSVLDTLISDTVAENDK</sequence>
<dbReference type="InterPro" id="IPR036249">
    <property type="entry name" value="Thioredoxin-like_sf"/>
</dbReference>
<dbReference type="InterPro" id="IPR050553">
    <property type="entry name" value="Thioredoxin_ResA/DsbE_sf"/>
</dbReference>
<comment type="subcellular location">
    <subcellularLocation>
        <location evidence="1">Cell envelope</location>
    </subcellularLocation>
</comment>
<keyword evidence="2" id="KW-0201">Cytochrome c-type biogenesis</keyword>
<evidence type="ECO:0000256" key="4">
    <source>
        <dbReference type="ARBA" id="ARBA00023157"/>
    </source>
</evidence>
<evidence type="ECO:0000256" key="2">
    <source>
        <dbReference type="ARBA" id="ARBA00022748"/>
    </source>
</evidence>
<dbReference type="InterPro" id="IPR013740">
    <property type="entry name" value="Redoxin"/>
</dbReference>
<feature type="domain" description="Thioredoxin" evidence="7">
    <location>
        <begin position="51"/>
        <end position="196"/>
    </location>
</feature>
<dbReference type="PANTHER" id="PTHR42852">
    <property type="entry name" value="THIOL:DISULFIDE INTERCHANGE PROTEIN DSBE"/>
    <property type="match status" value="1"/>
</dbReference>
<name>A0ABP8W066_9MICO</name>
<proteinExistence type="predicted"/>
<comment type="caution">
    <text evidence="8">The sequence shown here is derived from an EMBL/GenBank/DDBJ whole genome shotgun (WGS) entry which is preliminary data.</text>
</comment>